<dbReference type="EMBL" id="SMBZ01000047">
    <property type="protein sequence ID" value="TCV08203.1"/>
    <property type="molecule type" value="Genomic_DNA"/>
</dbReference>
<keyword evidence="3" id="KW-1185">Reference proteome</keyword>
<keyword evidence="1" id="KW-0472">Membrane</keyword>
<gene>
    <name evidence="2" type="ORF">EDC17_10474</name>
</gene>
<sequence>MLMKIYGRSVILFLMNKQQKEKGLVGNLSIYLQVLLNVNVVLLCMC</sequence>
<proteinExistence type="predicted"/>
<accession>A0A4R3VSH5</accession>
<feature type="transmembrane region" description="Helical" evidence="1">
    <location>
        <begin position="24"/>
        <end position="45"/>
    </location>
</feature>
<name>A0A4R3VSH5_9SPHI</name>
<dbReference type="AlphaFoldDB" id="A0A4R3VSH5"/>
<comment type="caution">
    <text evidence="2">The sequence shown here is derived from an EMBL/GenBank/DDBJ whole genome shotgun (WGS) entry which is preliminary data.</text>
</comment>
<organism evidence="2 3">
    <name type="scientific">Sphingobacterium alimentarium</name>
    <dbReference type="NCBI Taxonomy" id="797292"/>
    <lineage>
        <taxon>Bacteria</taxon>
        <taxon>Pseudomonadati</taxon>
        <taxon>Bacteroidota</taxon>
        <taxon>Sphingobacteriia</taxon>
        <taxon>Sphingobacteriales</taxon>
        <taxon>Sphingobacteriaceae</taxon>
        <taxon>Sphingobacterium</taxon>
    </lineage>
</organism>
<evidence type="ECO:0000313" key="2">
    <source>
        <dbReference type="EMBL" id="TCV08203.1"/>
    </source>
</evidence>
<dbReference type="Proteomes" id="UP000295197">
    <property type="component" value="Unassembled WGS sequence"/>
</dbReference>
<keyword evidence="1" id="KW-1133">Transmembrane helix</keyword>
<reference evidence="2 3" key="1">
    <citation type="submission" date="2019-03" db="EMBL/GenBank/DDBJ databases">
        <title>Genomic Encyclopedia of Type Strains, Phase IV (KMG-IV): sequencing the most valuable type-strain genomes for metagenomic binning, comparative biology and taxonomic classification.</title>
        <authorList>
            <person name="Goeker M."/>
        </authorList>
    </citation>
    <scope>NUCLEOTIDE SEQUENCE [LARGE SCALE GENOMIC DNA]</scope>
    <source>
        <strain evidence="2 3">DSM 22362</strain>
    </source>
</reference>
<evidence type="ECO:0000256" key="1">
    <source>
        <dbReference type="SAM" id="Phobius"/>
    </source>
</evidence>
<protein>
    <submittedName>
        <fullName evidence="2">Uncharacterized protein</fullName>
    </submittedName>
</protein>
<evidence type="ECO:0000313" key="3">
    <source>
        <dbReference type="Proteomes" id="UP000295197"/>
    </source>
</evidence>
<keyword evidence="1" id="KW-0812">Transmembrane</keyword>